<evidence type="ECO:0000313" key="9">
    <source>
        <dbReference type="Proteomes" id="UP000005753"/>
    </source>
</evidence>
<dbReference type="NCBIfam" id="TIGR03824">
    <property type="entry name" value="FlgM_jcvi"/>
    <property type="match status" value="1"/>
</dbReference>
<dbReference type="InterPro" id="IPR031316">
    <property type="entry name" value="FlgM_C"/>
</dbReference>
<dbReference type="Pfam" id="PF04316">
    <property type="entry name" value="FlgM"/>
    <property type="match status" value="1"/>
</dbReference>
<evidence type="ECO:0000313" key="8">
    <source>
        <dbReference type="EMBL" id="EIM56505.1"/>
    </source>
</evidence>
<gene>
    <name evidence="8" type="ORF">EubceDRAFT1_0666</name>
</gene>
<keyword evidence="3" id="KW-0678">Repressor</keyword>
<dbReference type="SUPFAM" id="SSF101498">
    <property type="entry name" value="Anti-sigma factor FlgM"/>
    <property type="match status" value="1"/>
</dbReference>
<dbReference type="EMBL" id="CM001487">
    <property type="protein sequence ID" value="EIM56505.1"/>
    <property type="molecule type" value="Genomic_DNA"/>
</dbReference>
<reference evidence="8 9" key="2">
    <citation type="submission" date="2012-02" db="EMBL/GenBank/DDBJ databases">
        <title>Improved High-Quality Draft sequence of Eubacterium cellulosolvens 6.</title>
        <authorList>
            <consortium name="US DOE Joint Genome Institute"/>
            <person name="Lucas S."/>
            <person name="Han J."/>
            <person name="Lapidus A."/>
            <person name="Cheng J.-F."/>
            <person name="Goodwin L."/>
            <person name="Pitluck S."/>
            <person name="Peters L."/>
            <person name="Mikhailova N."/>
            <person name="Gu W."/>
            <person name="Detter J.C."/>
            <person name="Han C."/>
            <person name="Tapia R."/>
            <person name="Land M."/>
            <person name="Hauser L."/>
            <person name="Kyrpides N."/>
            <person name="Ivanova N."/>
            <person name="Pagani I."/>
            <person name="Johnson E."/>
            <person name="Mukhopadhyay B."/>
            <person name="Anderson I."/>
            <person name="Woyke T."/>
        </authorList>
    </citation>
    <scope>NUCLEOTIDE SEQUENCE [LARGE SCALE GENOMIC DNA]</scope>
    <source>
        <strain evidence="8 9">6</strain>
    </source>
</reference>
<evidence type="ECO:0000256" key="5">
    <source>
        <dbReference type="ARBA" id="ARBA00023015"/>
    </source>
</evidence>
<proteinExistence type="inferred from homology"/>
<dbReference type="GO" id="GO:0045892">
    <property type="term" value="P:negative regulation of DNA-templated transcription"/>
    <property type="evidence" value="ECO:0007669"/>
    <property type="project" value="InterPro"/>
</dbReference>
<accession>I5ART2</accession>
<keyword evidence="8" id="KW-0969">Cilium</keyword>
<protein>
    <recommendedName>
        <fullName evidence="2">Negative regulator of flagellin synthesis</fullName>
    </recommendedName>
</protein>
<dbReference type="Proteomes" id="UP000005753">
    <property type="component" value="Chromosome"/>
</dbReference>
<evidence type="ECO:0000256" key="6">
    <source>
        <dbReference type="ARBA" id="ARBA00023163"/>
    </source>
</evidence>
<dbReference type="STRING" id="633697.EubceDRAFT1_0666"/>
<keyword evidence="8" id="KW-0966">Cell projection</keyword>
<evidence type="ECO:0000259" key="7">
    <source>
        <dbReference type="Pfam" id="PF04316"/>
    </source>
</evidence>
<evidence type="ECO:0000256" key="3">
    <source>
        <dbReference type="ARBA" id="ARBA00022491"/>
    </source>
</evidence>
<evidence type="ECO:0000256" key="1">
    <source>
        <dbReference type="ARBA" id="ARBA00005322"/>
    </source>
</evidence>
<name>I5ART2_EUBC6</name>
<keyword evidence="8" id="KW-0282">Flagellum</keyword>
<feature type="domain" description="Anti-sigma-28 factor FlgM C-terminal" evidence="7">
    <location>
        <begin position="65"/>
        <end position="104"/>
    </location>
</feature>
<keyword evidence="9" id="KW-1185">Reference proteome</keyword>
<dbReference type="eggNOG" id="ENOG5033DMY">
    <property type="taxonomic scope" value="Bacteria"/>
</dbReference>
<dbReference type="AlphaFoldDB" id="I5ART2"/>
<evidence type="ECO:0000256" key="4">
    <source>
        <dbReference type="ARBA" id="ARBA00022795"/>
    </source>
</evidence>
<comment type="similarity">
    <text evidence="1">Belongs to the FlgM family.</text>
</comment>
<reference evidence="8 9" key="1">
    <citation type="submission" date="2010-08" db="EMBL/GenBank/DDBJ databases">
        <authorList>
            <consortium name="US DOE Joint Genome Institute (JGI-PGF)"/>
            <person name="Lucas S."/>
            <person name="Copeland A."/>
            <person name="Lapidus A."/>
            <person name="Cheng J.-F."/>
            <person name="Bruce D."/>
            <person name="Goodwin L."/>
            <person name="Pitluck S."/>
            <person name="Land M.L."/>
            <person name="Hauser L."/>
            <person name="Chang Y.-J."/>
            <person name="Anderson I.J."/>
            <person name="Johnson E."/>
            <person name="Mulhopadhyay B."/>
            <person name="Kyrpides N."/>
            <person name="Woyke T.J."/>
        </authorList>
    </citation>
    <scope>NUCLEOTIDE SEQUENCE [LARGE SCALE GENOMIC DNA]</scope>
    <source>
        <strain evidence="8 9">6</strain>
    </source>
</reference>
<keyword evidence="4" id="KW-1005">Bacterial flagellum biogenesis</keyword>
<dbReference type="InterPro" id="IPR035890">
    <property type="entry name" value="Anti-sigma-28_factor_FlgM_sf"/>
</dbReference>
<dbReference type="HOGENOM" id="CLU_174677_0_0_9"/>
<organism evidence="8 9">
    <name type="scientific">Eubacterium cellulosolvens (strain ATCC 43171 / JCM 9499 / 6)</name>
    <name type="common">Cillobacterium cellulosolvens</name>
    <dbReference type="NCBI Taxonomy" id="633697"/>
    <lineage>
        <taxon>Bacteria</taxon>
        <taxon>Bacillati</taxon>
        <taxon>Bacillota</taxon>
        <taxon>Clostridia</taxon>
        <taxon>Eubacteriales</taxon>
        <taxon>Eubacteriaceae</taxon>
        <taxon>Eubacterium</taxon>
    </lineage>
</organism>
<keyword evidence="6" id="KW-0804">Transcription</keyword>
<keyword evidence="5" id="KW-0805">Transcription regulation</keyword>
<dbReference type="InterPro" id="IPR007412">
    <property type="entry name" value="FlgM"/>
</dbReference>
<dbReference type="GO" id="GO:0044781">
    <property type="term" value="P:bacterial-type flagellum organization"/>
    <property type="evidence" value="ECO:0007669"/>
    <property type="project" value="UniProtKB-KW"/>
</dbReference>
<sequence length="108" mass="11903">MSISFNPNDRIHSVQSFQHSFEAKHAASAAQTTDSAKTATYYDKVSISNRETIPDDKSFAAILAKKTAAAVKQGVSSEKVAEIRQKVQTGEYHVDSTRIAEHMLGYKK</sequence>
<evidence type="ECO:0000256" key="2">
    <source>
        <dbReference type="ARBA" id="ARBA00017823"/>
    </source>
</evidence>